<dbReference type="GO" id="GO:0055085">
    <property type="term" value="P:transmembrane transport"/>
    <property type="evidence" value="ECO:0007669"/>
    <property type="project" value="InterPro"/>
</dbReference>
<dbReference type="CDD" id="cd07042">
    <property type="entry name" value="STAS_SulP_like_sulfate_transporter"/>
    <property type="match status" value="1"/>
</dbReference>
<feature type="transmembrane region" description="Helical" evidence="6">
    <location>
        <begin position="98"/>
        <end position="116"/>
    </location>
</feature>
<evidence type="ECO:0000313" key="8">
    <source>
        <dbReference type="EMBL" id="XBH21213.1"/>
    </source>
</evidence>
<evidence type="ECO:0000256" key="5">
    <source>
        <dbReference type="SAM" id="MobiDB-lite"/>
    </source>
</evidence>
<evidence type="ECO:0000256" key="6">
    <source>
        <dbReference type="SAM" id="Phobius"/>
    </source>
</evidence>
<dbReference type="GO" id="GO:0016020">
    <property type="term" value="C:membrane"/>
    <property type="evidence" value="ECO:0007669"/>
    <property type="project" value="UniProtKB-SubCell"/>
</dbReference>
<accession>A0AAU7DVI9</accession>
<dbReference type="InterPro" id="IPR036513">
    <property type="entry name" value="STAS_dom_sf"/>
</dbReference>
<evidence type="ECO:0000256" key="2">
    <source>
        <dbReference type="ARBA" id="ARBA00022692"/>
    </source>
</evidence>
<evidence type="ECO:0000259" key="7">
    <source>
        <dbReference type="PROSITE" id="PS50801"/>
    </source>
</evidence>
<proteinExistence type="predicted"/>
<dbReference type="PROSITE" id="PS50801">
    <property type="entry name" value="STAS"/>
    <property type="match status" value="1"/>
</dbReference>
<keyword evidence="3 6" id="KW-1133">Transmembrane helix</keyword>
<feature type="transmembrane region" description="Helical" evidence="6">
    <location>
        <begin position="123"/>
        <end position="143"/>
    </location>
</feature>
<reference evidence="8" key="1">
    <citation type="submission" date="2024-02" db="EMBL/GenBank/DDBJ databases">
        <title>Tomenella chthoni gen. nov. sp. nov., a member of the family Jonesiaceae isolated from bat guano.</title>
        <authorList>
            <person name="Miller S.L."/>
            <person name="King J."/>
            <person name="Sankaranarayanan K."/>
            <person name="Lawson P.A."/>
        </authorList>
    </citation>
    <scope>NUCLEOTIDE SEQUENCE</scope>
    <source>
        <strain evidence="8">BS-20</strain>
    </source>
</reference>
<dbReference type="Gene3D" id="3.30.750.24">
    <property type="entry name" value="STAS domain"/>
    <property type="match status" value="1"/>
</dbReference>
<organism evidence="8">
    <name type="scientific">Jonesiaceae bacterium BS-20</name>
    <dbReference type="NCBI Taxonomy" id="3120821"/>
    <lineage>
        <taxon>Bacteria</taxon>
        <taxon>Bacillati</taxon>
        <taxon>Actinomycetota</taxon>
        <taxon>Actinomycetes</taxon>
        <taxon>Micrococcales</taxon>
        <taxon>Jonesiaceae</taxon>
    </lineage>
</organism>
<dbReference type="SUPFAM" id="SSF52091">
    <property type="entry name" value="SpoIIaa-like"/>
    <property type="match status" value="1"/>
</dbReference>
<dbReference type="PANTHER" id="PTHR11814">
    <property type="entry name" value="SULFATE TRANSPORTER"/>
    <property type="match status" value="1"/>
</dbReference>
<feature type="transmembrane region" description="Helical" evidence="6">
    <location>
        <begin position="173"/>
        <end position="194"/>
    </location>
</feature>
<gene>
    <name evidence="8" type="ORF">V5R04_13490</name>
</gene>
<sequence>MKPSSIASLLPRRSDYAATKKTWRFDLLAGLTVGIVALPLALAFGVSSGVGAEAGLITAIIAGLVAAIFGGSNIQVSGPTGAMVVVLLPIVVDFGVQYVATVAIIAGVLVLVAGIFKLGRTIGYVPWPVIEGFTVGIGIIIFLQQFPSAFDVNGKGNSTNAVVAAWQVVRAAIWPQALIPLAIAAAVAAIMTVLTKWRPGLPASIIALGAVSVVVTVANIPVARIGELPSSLPSPSLPTFDFGTVTMLLPAAFAVAILAGIESLLSARVAASISDTGPYDPDRELVGQGLASIAAGFFGGMPATGAIARTAVNVRSGGRTRLSSITHSLVLLAVVYLATNLVSTIPLSALAGVLMVTAARMVSPLTIKTVMKASRSDALVFAVTALITVSVDLIVAVGIGIAVAGILALRALSSRSGVHRVDLPGPPQPGDERIALFRIDGSLFFAAAEKITEEIWAQAWVDVVILRLSQIQGLDSTGAHSLSELIVSLERNGITVLVKGIKREHLGLMQHLGVIGALRDPKHLFEELPAAVTHARKHTASSQTGTVPNGASEAIPTTGILPTPKYK</sequence>
<feature type="transmembrane region" description="Helical" evidence="6">
    <location>
        <begin position="53"/>
        <end position="69"/>
    </location>
</feature>
<name>A0AAU7DVI9_9MICO</name>
<feature type="transmembrane region" description="Helical" evidence="6">
    <location>
        <begin position="378"/>
        <end position="409"/>
    </location>
</feature>
<keyword evidence="4 6" id="KW-0472">Membrane</keyword>
<dbReference type="Pfam" id="PF01740">
    <property type="entry name" value="STAS"/>
    <property type="match status" value="1"/>
</dbReference>
<evidence type="ECO:0000256" key="3">
    <source>
        <dbReference type="ARBA" id="ARBA00022989"/>
    </source>
</evidence>
<evidence type="ECO:0000256" key="1">
    <source>
        <dbReference type="ARBA" id="ARBA00004141"/>
    </source>
</evidence>
<keyword evidence="2 6" id="KW-0812">Transmembrane</keyword>
<protein>
    <submittedName>
        <fullName evidence="8">SulP family inorganic anion transporter</fullName>
    </submittedName>
</protein>
<dbReference type="AlphaFoldDB" id="A0AAU7DVI9"/>
<feature type="region of interest" description="Disordered" evidence="5">
    <location>
        <begin position="537"/>
        <end position="567"/>
    </location>
</feature>
<feature type="transmembrane region" description="Helical" evidence="6">
    <location>
        <begin position="242"/>
        <end position="261"/>
    </location>
</feature>
<dbReference type="Pfam" id="PF00916">
    <property type="entry name" value="Sulfate_transp"/>
    <property type="match status" value="1"/>
</dbReference>
<comment type="subcellular location">
    <subcellularLocation>
        <location evidence="1">Membrane</location>
        <topology evidence="1">Multi-pass membrane protein</topology>
    </subcellularLocation>
</comment>
<evidence type="ECO:0000256" key="4">
    <source>
        <dbReference type="ARBA" id="ARBA00023136"/>
    </source>
</evidence>
<dbReference type="InterPro" id="IPR002645">
    <property type="entry name" value="STAS_dom"/>
</dbReference>
<feature type="transmembrane region" description="Helical" evidence="6">
    <location>
        <begin position="329"/>
        <end position="358"/>
    </location>
</feature>
<feature type="compositionally biased region" description="Polar residues" evidence="5">
    <location>
        <begin position="540"/>
        <end position="549"/>
    </location>
</feature>
<dbReference type="InterPro" id="IPR001902">
    <property type="entry name" value="SLC26A/SulP_fam"/>
</dbReference>
<feature type="domain" description="STAS" evidence="7">
    <location>
        <begin position="434"/>
        <end position="535"/>
    </location>
</feature>
<dbReference type="EMBL" id="CP146203">
    <property type="protein sequence ID" value="XBH21213.1"/>
    <property type="molecule type" value="Genomic_DNA"/>
</dbReference>
<dbReference type="InterPro" id="IPR011547">
    <property type="entry name" value="SLC26A/SulP_dom"/>
</dbReference>
<feature type="transmembrane region" description="Helical" evidence="6">
    <location>
        <begin position="201"/>
        <end position="222"/>
    </location>
</feature>